<name>A0A5C5GEE4_9RHOB</name>
<sequence length="242" mass="25834">MTLLLLGGTAEARQLAERLAAARVPAVLSFAGVTRHPVTTGLPTRTGGFGGAAGFAEYLGRNAISAVIDATHPFAARIGRRTKELCDLEGLPYLRLLRPEWRAGDGDDWHLIDRAEEAAGLIPDGATVLLAVGPGSLAGFANLEGRRIFCRRIDPPLEPFPIAGGDWIVGRPTATVADEAKTMTDRGIDWVVTKNSGGADGYGKLQAARKLSIPVVLLRRPAGYPCERVETADEAFAWAIRR</sequence>
<dbReference type="UniPathway" id="UPA00148"/>
<dbReference type="OrthoDB" id="5183775at2"/>
<keyword evidence="3 4" id="KW-0560">Oxidoreductase</keyword>
<dbReference type="EMBL" id="VFFF01000001">
    <property type="protein sequence ID" value="TNY32311.1"/>
    <property type="molecule type" value="Genomic_DNA"/>
</dbReference>
<dbReference type="GO" id="GO:0016994">
    <property type="term" value="F:precorrin-6A reductase activity"/>
    <property type="evidence" value="ECO:0007669"/>
    <property type="project" value="InterPro"/>
</dbReference>
<comment type="caution">
    <text evidence="4">The sequence shown here is derived from an EMBL/GenBank/DDBJ whole genome shotgun (WGS) entry which is preliminary data.</text>
</comment>
<dbReference type="NCBIfam" id="NF005968">
    <property type="entry name" value="PRK08057.1-2"/>
    <property type="match status" value="1"/>
</dbReference>
<gene>
    <name evidence="4" type="ORF">FHY64_03175</name>
</gene>
<comment type="pathway">
    <text evidence="1">Cofactor biosynthesis; adenosylcobalamin biosynthesis.</text>
</comment>
<evidence type="ECO:0000256" key="1">
    <source>
        <dbReference type="ARBA" id="ARBA00004953"/>
    </source>
</evidence>
<dbReference type="InterPro" id="IPR003723">
    <property type="entry name" value="Precorrin-6x_reduct"/>
</dbReference>
<reference evidence="4 5" key="1">
    <citation type="submission" date="2019-06" db="EMBL/GenBank/DDBJ databases">
        <title>Genome of new Rhodobacteraceae sp. SM1903.</title>
        <authorList>
            <person name="Ren X."/>
        </authorList>
    </citation>
    <scope>NUCLEOTIDE SEQUENCE [LARGE SCALE GENOMIC DNA]</scope>
    <source>
        <strain evidence="4 5">SM1903</strain>
    </source>
</reference>
<keyword evidence="2" id="KW-0169">Cobalamin biosynthesis</keyword>
<dbReference type="Pfam" id="PF02571">
    <property type="entry name" value="CbiJ"/>
    <property type="match status" value="1"/>
</dbReference>
<dbReference type="EC" id="1.3.1.106" evidence="4"/>
<dbReference type="Proteomes" id="UP000314011">
    <property type="component" value="Unassembled WGS sequence"/>
</dbReference>
<dbReference type="PROSITE" id="PS51014">
    <property type="entry name" value="COBK_CBIJ"/>
    <property type="match status" value="1"/>
</dbReference>
<evidence type="ECO:0000313" key="5">
    <source>
        <dbReference type="Proteomes" id="UP000314011"/>
    </source>
</evidence>
<evidence type="ECO:0000313" key="4">
    <source>
        <dbReference type="EMBL" id="TNY32311.1"/>
    </source>
</evidence>
<dbReference type="AlphaFoldDB" id="A0A5C5GEE4"/>
<evidence type="ECO:0000256" key="2">
    <source>
        <dbReference type="ARBA" id="ARBA00022573"/>
    </source>
</evidence>
<protein>
    <submittedName>
        <fullName evidence="4">Cobalt-precorrin-6A reductase</fullName>
        <ecNumber evidence="4">1.3.1.106</ecNumber>
    </submittedName>
</protein>
<dbReference type="RefSeq" id="WP_140192990.1">
    <property type="nucleotide sequence ID" value="NZ_CP065915.1"/>
</dbReference>
<accession>A0A5C5GEE4</accession>
<dbReference type="PANTHER" id="PTHR36925:SF1">
    <property type="entry name" value="COBALT-PRECORRIN-6A REDUCTASE"/>
    <property type="match status" value="1"/>
</dbReference>
<keyword evidence="5" id="KW-1185">Reference proteome</keyword>
<evidence type="ECO:0000256" key="3">
    <source>
        <dbReference type="ARBA" id="ARBA00023002"/>
    </source>
</evidence>
<dbReference type="PANTHER" id="PTHR36925">
    <property type="entry name" value="COBALT-PRECORRIN-6A REDUCTASE"/>
    <property type="match status" value="1"/>
</dbReference>
<proteinExistence type="predicted"/>
<dbReference type="GO" id="GO:0009236">
    <property type="term" value="P:cobalamin biosynthetic process"/>
    <property type="evidence" value="ECO:0007669"/>
    <property type="project" value="UniProtKB-UniPathway"/>
</dbReference>
<organism evidence="4 5">
    <name type="scientific">Pelagovum pacificum</name>
    <dbReference type="NCBI Taxonomy" id="2588711"/>
    <lineage>
        <taxon>Bacteria</taxon>
        <taxon>Pseudomonadati</taxon>
        <taxon>Pseudomonadota</taxon>
        <taxon>Alphaproteobacteria</taxon>
        <taxon>Rhodobacterales</taxon>
        <taxon>Paracoccaceae</taxon>
        <taxon>Pelagovum</taxon>
    </lineage>
</organism>